<feature type="domain" description="EGF-like" evidence="8">
    <location>
        <begin position="294"/>
        <end position="330"/>
    </location>
</feature>
<feature type="disulfide bond" evidence="6">
    <location>
        <begin position="109"/>
        <end position="118"/>
    </location>
</feature>
<evidence type="ECO:0000256" key="6">
    <source>
        <dbReference type="PROSITE-ProRule" id="PRU00076"/>
    </source>
</evidence>
<organism evidence="9 10">
    <name type="scientific">Dimorphilus gyrociliatus</name>
    <dbReference type="NCBI Taxonomy" id="2664684"/>
    <lineage>
        <taxon>Eukaryota</taxon>
        <taxon>Metazoa</taxon>
        <taxon>Spiralia</taxon>
        <taxon>Lophotrochozoa</taxon>
        <taxon>Annelida</taxon>
        <taxon>Polychaeta</taxon>
        <taxon>Polychaeta incertae sedis</taxon>
        <taxon>Dinophilidae</taxon>
        <taxon>Dimorphilus</taxon>
    </lineage>
</organism>
<evidence type="ECO:0000259" key="8">
    <source>
        <dbReference type="PROSITE" id="PS50026"/>
    </source>
</evidence>
<dbReference type="EMBL" id="CAJFCJ010000004">
    <property type="protein sequence ID" value="CAD5113740.1"/>
    <property type="molecule type" value="Genomic_DNA"/>
</dbReference>
<keyword evidence="5" id="KW-0325">Glycoprotein</keyword>
<feature type="domain" description="EGF-like" evidence="8">
    <location>
        <begin position="120"/>
        <end position="155"/>
    </location>
</feature>
<dbReference type="PANTHER" id="PTHR12916:SF4">
    <property type="entry name" value="UNINFLATABLE, ISOFORM C"/>
    <property type="match status" value="1"/>
</dbReference>
<keyword evidence="2 7" id="KW-0732">Signal</keyword>
<feature type="domain" description="EGF-like" evidence="8">
    <location>
        <begin position="215"/>
        <end position="256"/>
    </location>
</feature>
<dbReference type="PANTHER" id="PTHR12916">
    <property type="entry name" value="CYTOCHROME C OXIDASE POLYPEPTIDE VIC-2"/>
    <property type="match status" value="1"/>
</dbReference>
<keyword evidence="10" id="KW-1185">Reference proteome</keyword>
<feature type="chain" id="PRO_5029486347" evidence="7">
    <location>
        <begin position="25"/>
        <end position="596"/>
    </location>
</feature>
<feature type="domain" description="EGF-like" evidence="8">
    <location>
        <begin position="331"/>
        <end position="365"/>
    </location>
</feature>
<dbReference type="FunFam" id="2.10.25.10:FF:000095">
    <property type="entry name" value="Notch, isoform B"/>
    <property type="match status" value="1"/>
</dbReference>
<comment type="caution">
    <text evidence="6">Lacks conserved residue(s) required for the propagation of feature annotation.</text>
</comment>
<keyword evidence="1 6" id="KW-0245">EGF-like domain</keyword>
<reference evidence="9 10" key="1">
    <citation type="submission" date="2020-08" db="EMBL/GenBank/DDBJ databases">
        <authorList>
            <person name="Hejnol A."/>
        </authorList>
    </citation>
    <scope>NUCLEOTIDE SEQUENCE [LARGE SCALE GENOMIC DNA]</scope>
</reference>
<dbReference type="GO" id="GO:0007219">
    <property type="term" value="P:Notch signaling pathway"/>
    <property type="evidence" value="ECO:0007669"/>
    <property type="project" value="TreeGrafter"/>
</dbReference>
<gene>
    <name evidence="9" type="ORF">DGYR_LOCUS2681</name>
</gene>
<dbReference type="GO" id="GO:0005112">
    <property type="term" value="F:Notch binding"/>
    <property type="evidence" value="ECO:0007669"/>
    <property type="project" value="TreeGrafter"/>
</dbReference>
<dbReference type="InterPro" id="IPR001881">
    <property type="entry name" value="EGF-like_Ca-bd_dom"/>
</dbReference>
<dbReference type="GO" id="GO:0005509">
    <property type="term" value="F:calcium ion binding"/>
    <property type="evidence" value="ECO:0007669"/>
    <property type="project" value="InterPro"/>
</dbReference>
<dbReference type="AlphaFoldDB" id="A0A7I8VGQ7"/>
<accession>A0A7I8VGQ7</accession>
<feature type="disulfide bond" evidence="6">
    <location>
        <begin position="187"/>
        <end position="196"/>
    </location>
</feature>
<feature type="signal peptide" evidence="7">
    <location>
        <begin position="1"/>
        <end position="24"/>
    </location>
</feature>
<dbReference type="SMART" id="SM00181">
    <property type="entry name" value="EGF"/>
    <property type="match status" value="9"/>
</dbReference>
<evidence type="ECO:0000256" key="2">
    <source>
        <dbReference type="ARBA" id="ARBA00022729"/>
    </source>
</evidence>
<feature type="domain" description="EGF-like" evidence="8">
    <location>
        <begin position="158"/>
        <end position="197"/>
    </location>
</feature>
<evidence type="ECO:0000313" key="10">
    <source>
        <dbReference type="Proteomes" id="UP000549394"/>
    </source>
</evidence>
<evidence type="ECO:0000256" key="5">
    <source>
        <dbReference type="ARBA" id="ARBA00023180"/>
    </source>
</evidence>
<feature type="disulfide bond" evidence="6">
    <location>
        <begin position="246"/>
        <end position="255"/>
    </location>
</feature>
<sequence>MNYTFSYLVILFGFLSLFVRYSNNQKTFGSFFKFTKVSSTNNDLFSCDKNYDACIKIGTFDPDNLQTQALESLSVGNTLNNINYCDFLPCKNGGTCRKVDSENGYKCDCKIGYKGENCQNDPCNPSPCQNGATCTRVPSLPHGFSCACLTGFYGRSCERDGCNPTPCLNGGTCVRTDSNGANFICQCPSYTLGDHCERSPCSPNPCQHSGICQIDLNVCNPSPCYNRQKCVKKLATENANLYGCDCSRGFIGSSCELDACDNHNCSRVGGYCIRLDYPHFQCGCYDGFSGEICNHDKCESNPCQNGGVCSQTTKGYKCTCPQPFFGVNCEYEFCKQNPCKNNATCNRTSDEIGFKCSCPDGYFGRLCKNDSCGVNPCENNGTCMRKPEGKFNCSCLQGFYGDLCEKNICSPNPCSNNGRCTPTNGGFNCSCNNNTYGRLCEIGPIESVFQDKKAENLSKWLECPKNFTLKAIFTHKQNFSNNLNYTIQAVYNMGIACLTSTGKYLIKQFLPGVNQTSNSTLLSCNEEDSLKALKMSVNSDMITEILPHCGGDNDLGLYHIVKCEANKEVFAIQISFSKNYDNQSTRAINNLRFICR</sequence>
<dbReference type="PROSITE" id="PS01186">
    <property type="entry name" value="EGF_2"/>
    <property type="match status" value="4"/>
</dbReference>
<dbReference type="SMART" id="SM00179">
    <property type="entry name" value="EGF_CA"/>
    <property type="match status" value="7"/>
</dbReference>
<keyword evidence="4 6" id="KW-1015">Disulfide bond</keyword>
<feature type="disulfide bond" evidence="6">
    <location>
        <begin position="320"/>
        <end position="329"/>
    </location>
</feature>
<protein>
    <submittedName>
        <fullName evidence="9">DgyrCDS2906</fullName>
    </submittedName>
</protein>
<evidence type="ECO:0000256" key="3">
    <source>
        <dbReference type="ARBA" id="ARBA00022737"/>
    </source>
</evidence>
<dbReference type="InterPro" id="IPR000742">
    <property type="entry name" value="EGF"/>
</dbReference>
<dbReference type="Proteomes" id="UP000549394">
    <property type="component" value="Unassembled WGS sequence"/>
</dbReference>
<evidence type="ECO:0000256" key="1">
    <source>
        <dbReference type="ARBA" id="ARBA00022536"/>
    </source>
</evidence>
<feature type="disulfide bond" evidence="6">
    <location>
        <begin position="90"/>
        <end position="107"/>
    </location>
</feature>
<dbReference type="Pfam" id="PF00008">
    <property type="entry name" value="EGF"/>
    <property type="match status" value="6"/>
</dbReference>
<feature type="domain" description="EGF-like" evidence="8">
    <location>
        <begin position="406"/>
        <end position="441"/>
    </location>
</feature>
<dbReference type="OrthoDB" id="406708at2759"/>
<feature type="disulfide bond" evidence="6">
    <location>
        <begin position="339"/>
        <end position="356"/>
    </location>
</feature>
<feature type="disulfide bond" evidence="6">
    <location>
        <begin position="395"/>
        <end position="404"/>
    </location>
</feature>
<feature type="domain" description="EGF-like" evidence="8">
    <location>
        <begin position="368"/>
        <end position="405"/>
    </location>
</feature>
<dbReference type="PROSITE" id="PS50026">
    <property type="entry name" value="EGF_3"/>
    <property type="match status" value="8"/>
</dbReference>
<dbReference type="FunFam" id="2.10.25.10:FF:000057">
    <property type="entry name" value="protocadherin Fat 1 isoform X2"/>
    <property type="match status" value="1"/>
</dbReference>
<dbReference type="PROSITE" id="PS00022">
    <property type="entry name" value="EGF_1"/>
    <property type="match status" value="6"/>
</dbReference>
<dbReference type="Gene3D" id="2.10.25.10">
    <property type="entry name" value="Laminin"/>
    <property type="match status" value="8"/>
</dbReference>
<evidence type="ECO:0000313" key="9">
    <source>
        <dbReference type="EMBL" id="CAD5113740.1"/>
    </source>
</evidence>
<dbReference type="CDD" id="cd00054">
    <property type="entry name" value="EGF_CA"/>
    <property type="match status" value="4"/>
</dbReference>
<evidence type="ECO:0000256" key="4">
    <source>
        <dbReference type="ARBA" id="ARBA00023157"/>
    </source>
</evidence>
<feature type="disulfide bond" evidence="6">
    <location>
        <begin position="431"/>
        <end position="440"/>
    </location>
</feature>
<feature type="domain" description="EGF-like" evidence="8">
    <location>
        <begin position="81"/>
        <end position="119"/>
    </location>
</feature>
<name>A0A7I8VGQ7_9ANNE</name>
<keyword evidence="3" id="KW-0677">Repeat</keyword>
<dbReference type="SUPFAM" id="SSF57196">
    <property type="entry name" value="EGF/Laminin"/>
    <property type="match status" value="8"/>
</dbReference>
<proteinExistence type="predicted"/>
<evidence type="ECO:0000256" key="7">
    <source>
        <dbReference type="SAM" id="SignalP"/>
    </source>
</evidence>
<comment type="caution">
    <text evidence="9">The sequence shown here is derived from an EMBL/GenBank/DDBJ whole genome shotgun (WGS) entry which is preliminary data.</text>
</comment>